<dbReference type="Gene3D" id="3.40.50.1110">
    <property type="entry name" value="SGNH hydrolase"/>
    <property type="match status" value="1"/>
</dbReference>
<reference evidence="2" key="1">
    <citation type="submission" date="2019-11" db="EMBL/GenBank/DDBJ databases">
        <authorList>
            <person name="Feng L."/>
        </authorList>
    </citation>
    <scope>NUCLEOTIDE SEQUENCE</scope>
    <source>
        <strain evidence="2">AvaginalisLFYP127</strain>
    </source>
</reference>
<dbReference type="InterPro" id="IPR036514">
    <property type="entry name" value="SGNH_hydro_sf"/>
</dbReference>
<evidence type="ECO:0000313" key="2">
    <source>
        <dbReference type="EMBL" id="VYT01757.1"/>
    </source>
</evidence>
<dbReference type="InterPro" id="IPR013830">
    <property type="entry name" value="SGNH_hydro"/>
</dbReference>
<dbReference type="PANTHER" id="PTHR30383">
    <property type="entry name" value="THIOESTERASE 1/PROTEASE 1/LYSOPHOSPHOLIPASE L1"/>
    <property type="match status" value="1"/>
</dbReference>
<accession>A0A6N2T8D7</accession>
<sequence>MRILALGDSFTQGYLVECNNYTRFLTKAGFEIINFGINGSTSSDMVKRYEKIKNKYKNVDYLIIFGGSNDFLNGQSVNLAYSNVKSILNLSTARKNIIIIPPLIEEEDSYPIYGYVNEKINEFAKKLLDFDCLKVDSRKIKPYYLDGLHMGKIFHEKLACEILKIIEDDINE</sequence>
<organism evidence="2">
    <name type="scientific">Anaerococcus vaginalis</name>
    <dbReference type="NCBI Taxonomy" id="33037"/>
    <lineage>
        <taxon>Bacteria</taxon>
        <taxon>Bacillati</taxon>
        <taxon>Bacillota</taxon>
        <taxon>Tissierellia</taxon>
        <taxon>Tissierellales</taxon>
        <taxon>Peptoniphilaceae</taxon>
        <taxon>Anaerococcus</taxon>
    </lineage>
</organism>
<dbReference type="EMBL" id="CACRSW010000023">
    <property type="protein sequence ID" value="VYT01757.1"/>
    <property type="molecule type" value="Genomic_DNA"/>
</dbReference>
<dbReference type="Pfam" id="PF13472">
    <property type="entry name" value="Lipase_GDSL_2"/>
    <property type="match status" value="1"/>
</dbReference>
<dbReference type="SUPFAM" id="SSF52266">
    <property type="entry name" value="SGNH hydrolase"/>
    <property type="match status" value="1"/>
</dbReference>
<evidence type="ECO:0000259" key="1">
    <source>
        <dbReference type="Pfam" id="PF13472"/>
    </source>
</evidence>
<name>A0A6N2T8D7_9FIRM</name>
<gene>
    <name evidence="2" type="ORF">AVLFYP127_00530</name>
</gene>
<dbReference type="InterPro" id="IPR051532">
    <property type="entry name" value="Ester_Hydrolysis_Enzymes"/>
</dbReference>
<dbReference type="GO" id="GO:0016787">
    <property type="term" value="F:hydrolase activity"/>
    <property type="evidence" value="ECO:0007669"/>
    <property type="project" value="UniProtKB-KW"/>
</dbReference>
<dbReference type="RefSeq" id="WP_019118881.1">
    <property type="nucleotide sequence ID" value="NZ_CACRSW010000023.1"/>
</dbReference>
<dbReference type="AlphaFoldDB" id="A0A6N2T8D7"/>
<proteinExistence type="predicted"/>
<keyword evidence="2" id="KW-0378">Hydrolase</keyword>
<feature type="domain" description="SGNH hydrolase-type esterase" evidence="1">
    <location>
        <begin position="5"/>
        <end position="150"/>
    </location>
</feature>
<protein>
    <submittedName>
        <fullName evidence="2">GDSL-like Lipase/Acylhydrolase</fullName>
    </submittedName>
</protein>